<gene>
    <name evidence="2" type="ORF">O6P43_013700</name>
</gene>
<evidence type="ECO:0000313" key="2">
    <source>
        <dbReference type="EMBL" id="KAJ7963794.1"/>
    </source>
</evidence>
<reference evidence="2" key="1">
    <citation type="journal article" date="2023" name="Science">
        <title>Elucidation of the pathway for biosynthesis of saponin adjuvants from the soapbark tree.</title>
        <authorList>
            <person name="Reed J."/>
            <person name="Orme A."/>
            <person name="El-Demerdash A."/>
            <person name="Owen C."/>
            <person name="Martin L.B.B."/>
            <person name="Misra R.C."/>
            <person name="Kikuchi S."/>
            <person name="Rejzek M."/>
            <person name="Martin A.C."/>
            <person name="Harkess A."/>
            <person name="Leebens-Mack J."/>
            <person name="Louveau T."/>
            <person name="Stephenson M.J."/>
            <person name="Osbourn A."/>
        </authorList>
    </citation>
    <scope>NUCLEOTIDE SEQUENCE</scope>
    <source>
        <strain evidence="2">S10</strain>
    </source>
</reference>
<feature type="compositionally biased region" description="Low complexity" evidence="1">
    <location>
        <begin position="11"/>
        <end position="25"/>
    </location>
</feature>
<keyword evidence="3" id="KW-1185">Reference proteome</keyword>
<evidence type="ECO:0000256" key="1">
    <source>
        <dbReference type="SAM" id="MobiDB-lite"/>
    </source>
</evidence>
<name>A0AAD7PQW0_QUISA</name>
<feature type="region of interest" description="Disordered" evidence="1">
    <location>
        <begin position="1"/>
        <end position="29"/>
    </location>
</feature>
<comment type="caution">
    <text evidence="2">The sequence shown here is derived from an EMBL/GenBank/DDBJ whole genome shotgun (WGS) entry which is preliminary data.</text>
</comment>
<protein>
    <submittedName>
        <fullName evidence="2">Uncharacterized protein</fullName>
    </submittedName>
</protein>
<dbReference type="AlphaFoldDB" id="A0AAD7PQW0"/>
<dbReference type="EMBL" id="JARAOO010000006">
    <property type="protein sequence ID" value="KAJ7963794.1"/>
    <property type="molecule type" value="Genomic_DNA"/>
</dbReference>
<dbReference type="Proteomes" id="UP001163823">
    <property type="component" value="Chromosome 6"/>
</dbReference>
<organism evidence="2 3">
    <name type="scientific">Quillaja saponaria</name>
    <name type="common">Soap bark tree</name>
    <dbReference type="NCBI Taxonomy" id="32244"/>
    <lineage>
        <taxon>Eukaryota</taxon>
        <taxon>Viridiplantae</taxon>
        <taxon>Streptophyta</taxon>
        <taxon>Embryophyta</taxon>
        <taxon>Tracheophyta</taxon>
        <taxon>Spermatophyta</taxon>
        <taxon>Magnoliopsida</taxon>
        <taxon>eudicotyledons</taxon>
        <taxon>Gunneridae</taxon>
        <taxon>Pentapetalae</taxon>
        <taxon>rosids</taxon>
        <taxon>fabids</taxon>
        <taxon>Fabales</taxon>
        <taxon>Quillajaceae</taxon>
        <taxon>Quillaja</taxon>
    </lineage>
</organism>
<dbReference type="KEGG" id="qsa:O6P43_013700"/>
<proteinExistence type="predicted"/>
<accession>A0AAD7PQW0</accession>
<evidence type="ECO:0000313" key="3">
    <source>
        <dbReference type="Proteomes" id="UP001163823"/>
    </source>
</evidence>
<sequence length="78" mass="8537">MAVDFSNMFTSCFSESSSSSSSSSSDSKRYICDGDVCVLRNQKKSSNGEKIGSKNNSERKQILKISLALLSMRRSPTT</sequence>